<feature type="modified residue" description="4-aspartylphosphate" evidence="13">
    <location>
        <position position="57"/>
    </location>
</feature>
<protein>
    <recommendedName>
        <fullName evidence="3">histidine kinase</fullName>
        <ecNumber evidence="3">2.7.13.3</ecNumber>
    </recommendedName>
</protein>
<evidence type="ECO:0000256" key="4">
    <source>
        <dbReference type="ARBA" id="ARBA00022475"/>
    </source>
</evidence>
<comment type="subcellular location">
    <subcellularLocation>
        <location evidence="2">Cell membrane</location>
        <topology evidence="2">Multi-pass membrane protein</topology>
    </subcellularLocation>
</comment>
<evidence type="ECO:0000259" key="16">
    <source>
        <dbReference type="PROSITE" id="PS50894"/>
    </source>
</evidence>
<keyword evidence="8" id="KW-0067">ATP-binding</keyword>
<dbReference type="PANTHER" id="PTHR45339:SF1">
    <property type="entry name" value="HYBRID SIGNAL TRANSDUCTION HISTIDINE KINASE J"/>
    <property type="match status" value="1"/>
</dbReference>
<evidence type="ECO:0000313" key="18">
    <source>
        <dbReference type="Proteomes" id="UP000016521"/>
    </source>
</evidence>
<feature type="domain" description="Response regulatory" evidence="15">
    <location>
        <begin position="650"/>
        <end position="766"/>
    </location>
</feature>
<evidence type="ECO:0000256" key="7">
    <source>
        <dbReference type="ARBA" id="ARBA00022741"/>
    </source>
</evidence>
<keyword evidence="10" id="KW-0902">Two-component regulatory system</keyword>
<accession>A0ABN5CCB6</accession>
<dbReference type="SMART" id="SM00448">
    <property type="entry name" value="REC"/>
    <property type="match status" value="3"/>
</dbReference>
<dbReference type="SUPFAM" id="SSF55874">
    <property type="entry name" value="ATPase domain of HSP90 chaperone/DNA topoisomerase II/histidine kinase"/>
    <property type="match status" value="1"/>
</dbReference>
<dbReference type="PROSITE" id="PS50894">
    <property type="entry name" value="HPT"/>
    <property type="match status" value="1"/>
</dbReference>
<dbReference type="InterPro" id="IPR036097">
    <property type="entry name" value="HisK_dim/P_sf"/>
</dbReference>
<dbReference type="InterPro" id="IPR001789">
    <property type="entry name" value="Sig_transdc_resp-reg_receiver"/>
</dbReference>
<dbReference type="PROSITE" id="PS50109">
    <property type="entry name" value="HIS_KIN"/>
    <property type="match status" value="1"/>
</dbReference>
<dbReference type="CDD" id="cd17546">
    <property type="entry name" value="REC_hyHK_CKI1_RcsC-like"/>
    <property type="match status" value="1"/>
</dbReference>
<evidence type="ECO:0000256" key="5">
    <source>
        <dbReference type="ARBA" id="ARBA00022553"/>
    </source>
</evidence>
<evidence type="ECO:0000256" key="12">
    <source>
        <dbReference type="PROSITE-ProRule" id="PRU00110"/>
    </source>
</evidence>
<evidence type="ECO:0000256" key="2">
    <source>
        <dbReference type="ARBA" id="ARBA00004651"/>
    </source>
</evidence>
<keyword evidence="9" id="KW-1133">Transmembrane helix</keyword>
<evidence type="ECO:0000259" key="14">
    <source>
        <dbReference type="PROSITE" id="PS50109"/>
    </source>
</evidence>
<dbReference type="PROSITE" id="PS50110">
    <property type="entry name" value="RESPONSE_REGULATORY"/>
    <property type="match status" value="3"/>
</dbReference>
<evidence type="ECO:0000256" key="13">
    <source>
        <dbReference type="PROSITE-ProRule" id="PRU00169"/>
    </source>
</evidence>
<feature type="domain" description="HPt" evidence="16">
    <location>
        <begin position="808"/>
        <end position="905"/>
    </location>
</feature>
<dbReference type="Pfam" id="PF01627">
    <property type="entry name" value="Hpt"/>
    <property type="match status" value="1"/>
</dbReference>
<keyword evidence="18" id="KW-1185">Reference proteome</keyword>
<gene>
    <name evidence="17" type="ORF">PPIS_a1961</name>
</gene>
<dbReference type="EC" id="2.7.13.3" evidence="3"/>
<keyword evidence="6" id="KW-0812">Transmembrane</keyword>
<dbReference type="PRINTS" id="PR00344">
    <property type="entry name" value="BCTRLSENSOR"/>
</dbReference>
<feature type="modified residue" description="4-aspartylphosphate" evidence="13">
    <location>
        <position position="558"/>
    </location>
</feature>
<dbReference type="InterPro" id="IPR005467">
    <property type="entry name" value="His_kinase_dom"/>
</dbReference>
<evidence type="ECO:0000256" key="11">
    <source>
        <dbReference type="ARBA" id="ARBA00023136"/>
    </source>
</evidence>
<dbReference type="Gene3D" id="3.30.565.10">
    <property type="entry name" value="Histidine kinase-like ATPase, C-terminal domain"/>
    <property type="match status" value="1"/>
</dbReference>
<dbReference type="SUPFAM" id="SSF47384">
    <property type="entry name" value="Homodimeric domain of signal transducing histidine kinase"/>
    <property type="match status" value="1"/>
</dbReference>
<dbReference type="SMART" id="SM00388">
    <property type="entry name" value="HisKA"/>
    <property type="match status" value="1"/>
</dbReference>
<keyword evidence="11" id="KW-0472">Membrane</keyword>
<sequence>MDTNLPKILLVDDRKENIIVLQKLLKNVAAERIEAASGNEALKKLVKHPDIFLVLLDVNMPDMSGFEVASLMRDDPALVATPIIFITAGEQSREDLIEAYQLGAVDFIHKPLNEDILLAKVNVFVELKRKEIELQHTMAQSEYWRCFNETVLNSVPSAIFISNGLPDLKAVNKPALDCSLKNELSDYLASQDTLVSKLKEKNNNRLVKTLWCPQEGTSLRTFTITLEQFQHNEQQQILVVLDDITEEERARRAAEEADQAKSTFLANISHEIRTPLNGILGMTSLLARESLSKKQADFLQTIHNSGEHLLSLINDVLDFSKIESGKMEFENISFDLNELVENCVMLYANKAQEKGLEIVYNIEANAQVTCIADKTRITQILCNLISNGIKFTKEGYVKIHVSKTGVELPHTVLRFSVKDTGIGIPKSGEHKLFDVFTQVESATTRKYGGTGLGLAICKSIVEALGGEIGWNSRQGKGSEFFFTLPVRVNPTTSSPYTQGELPALRGKTVVAVDDLSVNLEVIKHNLELWGMKVSTFQDPRDIEAIVSDAQSADLVILDYQMPEVNGIELAAQLKEKLIYGPPMMLFSSSTTLSNNARNLFEHIAYKPFRLSAFYDALMSTLFAGYRHESNSGSTQAIEQLPYLAENYPLKILVAEDNLVNIELMKHYLGACGYKADFAENGQIALDKLCEKQYDLILMDMRMPVLDGLQTTREVFRIYGDQAPQIVALTANATVADKKQCLATGMVDFLTKPVVEADLVSCLQKCSKKLRSEQVSTPPIESSECEATPKMTREPDSELLDIDRLNSLPLALLCNLSKSFERSIDEEISNLRSCLTSGDVGELAKLFHKVKGAAMNLGCSKLGQLSSKLQRECESNKQLPTPDVITDFEALCTTSLIELKCYLEYKGA</sequence>
<dbReference type="RefSeq" id="WP_010371224.1">
    <property type="nucleotide sequence ID" value="NZ_CP011924.1"/>
</dbReference>
<dbReference type="EMBL" id="CP011924">
    <property type="protein sequence ID" value="ATD07015.1"/>
    <property type="molecule type" value="Genomic_DNA"/>
</dbReference>
<evidence type="ECO:0000256" key="1">
    <source>
        <dbReference type="ARBA" id="ARBA00000085"/>
    </source>
</evidence>
<evidence type="ECO:0000313" key="17">
    <source>
        <dbReference type="EMBL" id="ATD07015.1"/>
    </source>
</evidence>
<dbReference type="Gene3D" id="3.40.50.2300">
    <property type="match status" value="3"/>
</dbReference>
<dbReference type="Gene3D" id="1.10.287.130">
    <property type="match status" value="1"/>
</dbReference>
<feature type="domain" description="Response regulatory" evidence="15">
    <location>
        <begin position="7"/>
        <end position="125"/>
    </location>
</feature>
<dbReference type="CDD" id="cd16922">
    <property type="entry name" value="HATPase_EvgS-ArcB-TorS-like"/>
    <property type="match status" value="1"/>
</dbReference>
<dbReference type="PANTHER" id="PTHR45339">
    <property type="entry name" value="HYBRID SIGNAL TRANSDUCTION HISTIDINE KINASE J"/>
    <property type="match status" value="1"/>
</dbReference>
<dbReference type="Pfam" id="PF00512">
    <property type="entry name" value="HisKA"/>
    <property type="match status" value="1"/>
</dbReference>
<evidence type="ECO:0000256" key="8">
    <source>
        <dbReference type="ARBA" id="ARBA00022840"/>
    </source>
</evidence>
<dbReference type="InterPro" id="IPR003594">
    <property type="entry name" value="HATPase_dom"/>
</dbReference>
<dbReference type="Gene3D" id="1.20.120.160">
    <property type="entry name" value="HPT domain"/>
    <property type="match status" value="1"/>
</dbReference>
<dbReference type="InterPro" id="IPR036890">
    <property type="entry name" value="HATPase_C_sf"/>
</dbReference>
<reference evidence="17 18" key="1">
    <citation type="submission" date="2015-06" db="EMBL/GenBank/DDBJ databases">
        <authorList>
            <person name="Xie B.-B."/>
            <person name="Rong J.-C."/>
            <person name="Qin Q.-L."/>
            <person name="Zhang Y.-Z."/>
        </authorList>
    </citation>
    <scope>NUCLEOTIDE SEQUENCE [LARGE SCALE GENOMIC DNA]</scope>
    <source>
        <strain evidence="17 18">JCM 20779</strain>
    </source>
</reference>
<evidence type="ECO:0000256" key="3">
    <source>
        <dbReference type="ARBA" id="ARBA00012438"/>
    </source>
</evidence>
<dbReference type="Pfam" id="PF00072">
    <property type="entry name" value="Response_reg"/>
    <property type="match status" value="3"/>
</dbReference>
<dbReference type="SUPFAM" id="SSF52172">
    <property type="entry name" value="CheY-like"/>
    <property type="match status" value="3"/>
</dbReference>
<evidence type="ECO:0000256" key="10">
    <source>
        <dbReference type="ARBA" id="ARBA00023012"/>
    </source>
</evidence>
<evidence type="ECO:0000259" key="15">
    <source>
        <dbReference type="PROSITE" id="PS50110"/>
    </source>
</evidence>
<feature type="modified residue" description="Phosphohistidine" evidence="12">
    <location>
        <position position="847"/>
    </location>
</feature>
<feature type="domain" description="Response regulatory" evidence="15">
    <location>
        <begin position="508"/>
        <end position="621"/>
    </location>
</feature>
<dbReference type="SMART" id="SM00387">
    <property type="entry name" value="HATPase_c"/>
    <property type="match status" value="1"/>
</dbReference>
<keyword evidence="5 13" id="KW-0597">Phosphoprotein</keyword>
<keyword evidence="4" id="KW-1003">Cell membrane</keyword>
<feature type="domain" description="Histidine kinase" evidence="14">
    <location>
        <begin position="267"/>
        <end position="488"/>
    </location>
</feature>
<dbReference type="SUPFAM" id="SSF47226">
    <property type="entry name" value="Histidine-containing phosphotransfer domain, HPT domain"/>
    <property type="match status" value="1"/>
</dbReference>
<keyword evidence="7" id="KW-0547">Nucleotide-binding</keyword>
<feature type="modified residue" description="4-aspartylphosphate" evidence="13">
    <location>
        <position position="699"/>
    </location>
</feature>
<dbReference type="InterPro" id="IPR008207">
    <property type="entry name" value="Sig_transdc_His_kin_Hpt_dom"/>
</dbReference>
<evidence type="ECO:0000256" key="9">
    <source>
        <dbReference type="ARBA" id="ARBA00022989"/>
    </source>
</evidence>
<dbReference type="Pfam" id="PF02518">
    <property type="entry name" value="HATPase_c"/>
    <property type="match status" value="1"/>
</dbReference>
<dbReference type="InterPro" id="IPR004358">
    <property type="entry name" value="Sig_transdc_His_kin-like_C"/>
</dbReference>
<name>A0ABN5CCB6_PSEO7</name>
<evidence type="ECO:0000256" key="6">
    <source>
        <dbReference type="ARBA" id="ARBA00022692"/>
    </source>
</evidence>
<comment type="catalytic activity">
    <reaction evidence="1">
        <text>ATP + protein L-histidine = ADP + protein N-phospho-L-histidine.</text>
        <dbReference type="EC" id="2.7.13.3"/>
    </reaction>
</comment>
<organism evidence="17 18">
    <name type="scientific">Pseudoalteromonas piscicida</name>
    <dbReference type="NCBI Taxonomy" id="43662"/>
    <lineage>
        <taxon>Bacteria</taxon>
        <taxon>Pseudomonadati</taxon>
        <taxon>Pseudomonadota</taxon>
        <taxon>Gammaproteobacteria</taxon>
        <taxon>Alteromonadales</taxon>
        <taxon>Pseudoalteromonadaceae</taxon>
        <taxon>Pseudoalteromonas</taxon>
    </lineage>
</organism>
<dbReference type="InterPro" id="IPR036641">
    <property type="entry name" value="HPT_dom_sf"/>
</dbReference>
<dbReference type="Proteomes" id="UP000016521">
    <property type="component" value="Chromosome I"/>
</dbReference>
<dbReference type="InterPro" id="IPR003661">
    <property type="entry name" value="HisK_dim/P_dom"/>
</dbReference>
<dbReference type="InterPro" id="IPR011006">
    <property type="entry name" value="CheY-like_superfamily"/>
</dbReference>
<proteinExistence type="predicted"/>
<dbReference type="CDD" id="cd00082">
    <property type="entry name" value="HisKA"/>
    <property type="match status" value="1"/>
</dbReference>